<organism evidence="2 3">
    <name type="scientific">Didymella heteroderae</name>
    <dbReference type="NCBI Taxonomy" id="1769908"/>
    <lineage>
        <taxon>Eukaryota</taxon>
        <taxon>Fungi</taxon>
        <taxon>Dikarya</taxon>
        <taxon>Ascomycota</taxon>
        <taxon>Pezizomycotina</taxon>
        <taxon>Dothideomycetes</taxon>
        <taxon>Pleosporomycetidae</taxon>
        <taxon>Pleosporales</taxon>
        <taxon>Pleosporineae</taxon>
        <taxon>Didymellaceae</taxon>
        <taxon>Didymella</taxon>
    </lineage>
</organism>
<proteinExistence type="predicted"/>
<keyword evidence="3" id="KW-1185">Reference proteome</keyword>
<name>A0A9P4WJQ4_9PLEO</name>
<reference evidence="2" key="1">
    <citation type="submission" date="2019-04" db="EMBL/GenBank/DDBJ databases">
        <title>Sequencing of skin fungus with MAO and IRED activity.</title>
        <authorList>
            <person name="Marsaioli A.J."/>
            <person name="Bonatto J.M.C."/>
            <person name="Reis Junior O."/>
        </authorList>
    </citation>
    <scope>NUCLEOTIDE SEQUENCE</scope>
    <source>
        <strain evidence="2">28M1</strain>
    </source>
</reference>
<comment type="caution">
    <text evidence="2">The sequence shown here is derived from an EMBL/GenBank/DDBJ whole genome shotgun (WGS) entry which is preliminary data.</text>
</comment>
<evidence type="ECO:0000256" key="1">
    <source>
        <dbReference type="SAM" id="MobiDB-lite"/>
    </source>
</evidence>
<dbReference type="EMBL" id="SWKV01000071">
    <property type="protein sequence ID" value="KAF3034146.1"/>
    <property type="molecule type" value="Genomic_DNA"/>
</dbReference>
<accession>A0A9P4WJQ4</accession>
<evidence type="ECO:0000313" key="2">
    <source>
        <dbReference type="EMBL" id="KAF3034146.1"/>
    </source>
</evidence>
<sequence length="150" mass="17123">MLGYSLVPEPNITAFKWWAKNVHQLNGHVKFGERVIGIEMVYRGVMSPHGTGSEPHVEALAFGWLEDYGCRQVNDQMDYIRSVGKCSSGYSVFKLRSSATEERVFEELKDHARLAYLSSERQPGDEPGAKPGTKKNQESLTFHWRIEQYN</sequence>
<dbReference type="Proteomes" id="UP000758155">
    <property type="component" value="Unassembled WGS sequence"/>
</dbReference>
<protein>
    <submittedName>
        <fullName evidence="2">Uncharacterized protein</fullName>
    </submittedName>
</protein>
<feature type="region of interest" description="Disordered" evidence="1">
    <location>
        <begin position="119"/>
        <end position="139"/>
    </location>
</feature>
<dbReference type="AlphaFoldDB" id="A0A9P4WJQ4"/>
<evidence type="ECO:0000313" key="3">
    <source>
        <dbReference type="Proteomes" id="UP000758155"/>
    </source>
</evidence>
<gene>
    <name evidence="2" type="ORF">E8E12_003570</name>
</gene>